<evidence type="ECO:0000313" key="9">
    <source>
        <dbReference type="EnsemblPlants" id="LPERR06G09330.2"/>
    </source>
</evidence>
<dbReference type="Proteomes" id="UP000032180">
    <property type="component" value="Chromosome 6"/>
</dbReference>
<keyword evidence="3" id="KW-0812">Transmembrane</keyword>
<reference evidence="9 10" key="1">
    <citation type="submission" date="2012-08" db="EMBL/GenBank/DDBJ databases">
        <title>Oryza genome evolution.</title>
        <authorList>
            <person name="Wing R.A."/>
        </authorList>
    </citation>
    <scope>NUCLEOTIDE SEQUENCE</scope>
</reference>
<name>A0A0D9WP72_9ORYZ</name>
<evidence type="ECO:0000256" key="2">
    <source>
        <dbReference type="ARBA" id="ARBA00022614"/>
    </source>
</evidence>
<organism evidence="9 10">
    <name type="scientific">Leersia perrieri</name>
    <dbReference type="NCBI Taxonomy" id="77586"/>
    <lineage>
        <taxon>Eukaryota</taxon>
        <taxon>Viridiplantae</taxon>
        <taxon>Streptophyta</taxon>
        <taxon>Embryophyta</taxon>
        <taxon>Tracheophyta</taxon>
        <taxon>Spermatophyta</taxon>
        <taxon>Magnoliopsida</taxon>
        <taxon>Liliopsida</taxon>
        <taxon>Poales</taxon>
        <taxon>Poaceae</taxon>
        <taxon>BOP clade</taxon>
        <taxon>Oryzoideae</taxon>
        <taxon>Oryzeae</taxon>
        <taxon>Oryzinae</taxon>
        <taxon>Leersia</taxon>
    </lineage>
</organism>
<dbReference type="SUPFAM" id="SSF52058">
    <property type="entry name" value="L domain-like"/>
    <property type="match status" value="1"/>
</dbReference>
<dbReference type="EnsemblPlants" id="LPERR06G09330.2">
    <property type="protein sequence ID" value="LPERR06G09330.2"/>
    <property type="gene ID" value="LPERR06G09330"/>
</dbReference>
<dbReference type="FunFam" id="3.80.10.10:FF:000400">
    <property type="entry name" value="Nuclear pore complex protein NUP107"/>
    <property type="match status" value="1"/>
</dbReference>
<keyword evidence="4" id="KW-0732">Signal</keyword>
<dbReference type="InterPro" id="IPR003591">
    <property type="entry name" value="Leu-rich_rpt_typical-subtyp"/>
</dbReference>
<comment type="subcellular location">
    <subcellularLocation>
        <location evidence="1">Membrane</location>
    </subcellularLocation>
</comment>
<dbReference type="Pfam" id="PF13855">
    <property type="entry name" value="LRR_8"/>
    <property type="match status" value="1"/>
</dbReference>
<evidence type="ECO:0000256" key="7">
    <source>
        <dbReference type="ARBA" id="ARBA00023136"/>
    </source>
</evidence>
<dbReference type="InterPro" id="IPR013210">
    <property type="entry name" value="LRR_N_plant-typ"/>
</dbReference>
<protein>
    <recommendedName>
        <fullName evidence="8">Leucine-rich repeat-containing N-terminal plant-type domain-containing protein</fullName>
    </recommendedName>
</protein>
<evidence type="ECO:0000256" key="6">
    <source>
        <dbReference type="ARBA" id="ARBA00022989"/>
    </source>
</evidence>
<reference evidence="9" key="3">
    <citation type="submission" date="2015-04" db="UniProtKB">
        <authorList>
            <consortium name="EnsemblPlants"/>
        </authorList>
    </citation>
    <scope>IDENTIFICATION</scope>
</reference>
<reference evidence="10" key="2">
    <citation type="submission" date="2013-12" db="EMBL/GenBank/DDBJ databases">
        <authorList>
            <person name="Yu Y."/>
            <person name="Lee S."/>
            <person name="de Baynast K."/>
            <person name="Wissotski M."/>
            <person name="Liu L."/>
            <person name="Talag J."/>
            <person name="Goicoechea J."/>
            <person name="Angelova A."/>
            <person name="Jetty R."/>
            <person name="Kudrna D."/>
            <person name="Golser W."/>
            <person name="Rivera L."/>
            <person name="Zhang J."/>
            <person name="Wing R."/>
        </authorList>
    </citation>
    <scope>NUCLEOTIDE SEQUENCE</scope>
</reference>
<dbReference type="eggNOG" id="ENOG502QVM7">
    <property type="taxonomic scope" value="Eukaryota"/>
</dbReference>
<dbReference type="Pfam" id="PF08263">
    <property type="entry name" value="LRRNT_2"/>
    <property type="match status" value="1"/>
</dbReference>
<dbReference type="PRINTS" id="PR00019">
    <property type="entry name" value="LEURICHRPT"/>
</dbReference>
<dbReference type="GO" id="GO:0016020">
    <property type="term" value="C:membrane"/>
    <property type="evidence" value="ECO:0007669"/>
    <property type="project" value="UniProtKB-SubCell"/>
</dbReference>
<evidence type="ECO:0000313" key="10">
    <source>
        <dbReference type="Proteomes" id="UP000032180"/>
    </source>
</evidence>
<keyword evidence="7" id="KW-0472">Membrane</keyword>
<dbReference type="Gramene" id="LPERR06G09330.2">
    <property type="protein sequence ID" value="LPERR06G09330.2"/>
    <property type="gene ID" value="LPERR06G09330"/>
</dbReference>
<keyword evidence="6" id="KW-1133">Transmembrane helix</keyword>
<evidence type="ECO:0000259" key="8">
    <source>
        <dbReference type="Pfam" id="PF08263"/>
    </source>
</evidence>
<dbReference type="InterPro" id="IPR032675">
    <property type="entry name" value="LRR_dom_sf"/>
</dbReference>
<accession>A0A0D9WP72</accession>
<dbReference type="SMART" id="SM00369">
    <property type="entry name" value="LRR_TYP"/>
    <property type="match status" value="2"/>
</dbReference>
<dbReference type="Gene3D" id="3.80.10.10">
    <property type="entry name" value="Ribonuclease Inhibitor"/>
    <property type="match status" value="1"/>
</dbReference>
<dbReference type="PANTHER" id="PTHR47988">
    <property type="entry name" value="SOMATIC EMBRYOGENESIS RECEPTOR KINASE 1"/>
    <property type="match status" value="1"/>
</dbReference>
<evidence type="ECO:0000256" key="3">
    <source>
        <dbReference type="ARBA" id="ARBA00022692"/>
    </source>
</evidence>
<keyword evidence="5" id="KW-0677">Repeat</keyword>
<evidence type="ECO:0000256" key="5">
    <source>
        <dbReference type="ARBA" id="ARBA00022737"/>
    </source>
</evidence>
<keyword evidence="2" id="KW-0433">Leucine-rich repeat</keyword>
<evidence type="ECO:0000256" key="4">
    <source>
        <dbReference type="ARBA" id="ARBA00022729"/>
    </source>
</evidence>
<sequence>MLFIDPICFSSLTIAPCLSTYCTGTGRARGSDISSTRHCSPTHFDSLSPGTCVAMEAPFFLLLLMLVSSPSVALLSANGVNTEVQALIDIKNLLKDPNGVLKSWDVDSVDPCSWAIITCSPENLVITLEAQSQHLSSQLAPSIGDLTNLETLLTGPIPAEIGKLANLKILDLSNNNFYGEIPNSVGHLKSLRHLDLSYNNLSGLIPRSLAGRYNVVGNPLICNAKREQDCYRTTPIPMIN</sequence>
<dbReference type="InterPro" id="IPR001611">
    <property type="entry name" value="Leu-rich_rpt"/>
</dbReference>
<evidence type="ECO:0000256" key="1">
    <source>
        <dbReference type="ARBA" id="ARBA00004370"/>
    </source>
</evidence>
<feature type="domain" description="Leucine-rich repeat-containing N-terminal plant-type" evidence="8">
    <location>
        <begin position="81"/>
        <end position="120"/>
    </location>
</feature>
<dbReference type="STRING" id="77586.A0A0D9WP72"/>
<keyword evidence="10" id="KW-1185">Reference proteome</keyword>
<dbReference type="AlphaFoldDB" id="A0A0D9WP72"/>
<proteinExistence type="predicted"/>